<dbReference type="Proteomes" id="UP000095286">
    <property type="component" value="Unplaced"/>
</dbReference>
<proteinExistence type="predicted"/>
<accession>A0AC35U881</accession>
<organism evidence="1 2">
    <name type="scientific">Rhabditophanes sp. KR3021</name>
    <dbReference type="NCBI Taxonomy" id="114890"/>
    <lineage>
        <taxon>Eukaryota</taxon>
        <taxon>Metazoa</taxon>
        <taxon>Ecdysozoa</taxon>
        <taxon>Nematoda</taxon>
        <taxon>Chromadorea</taxon>
        <taxon>Rhabditida</taxon>
        <taxon>Tylenchina</taxon>
        <taxon>Panagrolaimomorpha</taxon>
        <taxon>Strongyloidoidea</taxon>
        <taxon>Alloionematidae</taxon>
        <taxon>Rhabditophanes</taxon>
    </lineage>
</organism>
<evidence type="ECO:0000313" key="1">
    <source>
        <dbReference type="Proteomes" id="UP000095286"/>
    </source>
</evidence>
<name>A0AC35U881_9BILA</name>
<protein>
    <submittedName>
        <fullName evidence="2">Elongation of very long chain fatty acids protein</fullName>
    </submittedName>
</protein>
<sequence>MASVANDFAIWKGLNVEIVHIPYKYRYKLWIETFWNPDLVYAVFSEYWHYSIYIGLIYIFVIRALEKVMENRKAFELKNALFLWNTSLALFSIIGAWRSGEEFLYVVMNRPLTHTVCYSMNPTQPVSFWACAFALSKVAELFDTVFLVLRKRKVIFLHWYHHVVVLVYSWNSAIELTAAGRWFVVMNYSVHSIMYSYYAISCLNIRFPKVVAMTVTILQTMQMLIGVSISCLVYYLRSNNLMKRCQQSYENLILCFTIYISFALLFMKFFIQSYFGRKRKLSKEKAE</sequence>
<dbReference type="WBParaSite" id="RSKR_0000830100.1">
    <property type="protein sequence ID" value="RSKR_0000830100.1"/>
    <property type="gene ID" value="RSKR_0000830100"/>
</dbReference>
<evidence type="ECO:0000313" key="2">
    <source>
        <dbReference type="WBParaSite" id="RSKR_0000830100.1"/>
    </source>
</evidence>
<reference evidence="2" key="1">
    <citation type="submission" date="2016-11" db="UniProtKB">
        <authorList>
            <consortium name="WormBaseParasite"/>
        </authorList>
    </citation>
    <scope>IDENTIFICATION</scope>
    <source>
        <strain evidence="2">KR3021</strain>
    </source>
</reference>